<proteinExistence type="predicted"/>
<sequence>MAVFEKYYVYTILSLRDFDLYTGITNNLKTRIEEHMRGIVSSTKIRIPFKLIHYEYFINLEDARKREMYLKSARGKAELKDSLKRTLASKTYMPYRISR</sequence>
<evidence type="ECO:0000313" key="3">
    <source>
        <dbReference type="Proteomes" id="UP000034917"/>
    </source>
</evidence>
<accession>A0A0G0IPX5</accession>
<dbReference type="Proteomes" id="UP000034917">
    <property type="component" value="Unassembled WGS sequence"/>
</dbReference>
<gene>
    <name evidence="2" type="ORF">US40_C0003G0051</name>
</gene>
<dbReference type="InterPro" id="IPR000305">
    <property type="entry name" value="GIY-YIG_endonuc"/>
</dbReference>
<dbReference type="EMBL" id="LBSV01000003">
    <property type="protein sequence ID" value="KKQ26199.1"/>
    <property type="molecule type" value="Genomic_DNA"/>
</dbReference>
<feature type="domain" description="GIY-YIG" evidence="1">
    <location>
        <begin position="5"/>
        <end position="80"/>
    </location>
</feature>
<dbReference type="Gene3D" id="3.40.1440.10">
    <property type="entry name" value="GIY-YIG endonuclease"/>
    <property type="match status" value="1"/>
</dbReference>
<comment type="caution">
    <text evidence="2">The sequence shown here is derived from an EMBL/GenBank/DDBJ whole genome shotgun (WGS) entry which is preliminary data.</text>
</comment>
<protein>
    <recommendedName>
        <fullName evidence="1">GIY-YIG domain-containing protein</fullName>
    </recommendedName>
</protein>
<name>A0A0G0IPX5_9BACT</name>
<reference evidence="2 3" key="1">
    <citation type="journal article" date="2015" name="Nature">
        <title>rRNA introns, odd ribosomes, and small enigmatic genomes across a large radiation of phyla.</title>
        <authorList>
            <person name="Brown C.T."/>
            <person name="Hug L.A."/>
            <person name="Thomas B.C."/>
            <person name="Sharon I."/>
            <person name="Castelle C.J."/>
            <person name="Singh A."/>
            <person name="Wilkins M.J."/>
            <person name="Williams K.H."/>
            <person name="Banfield J.F."/>
        </authorList>
    </citation>
    <scope>NUCLEOTIDE SEQUENCE [LARGE SCALE GENOMIC DNA]</scope>
</reference>
<dbReference type="InterPro" id="IPR035901">
    <property type="entry name" value="GIY-YIG_endonuc_sf"/>
</dbReference>
<dbReference type="SUPFAM" id="SSF82771">
    <property type="entry name" value="GIY-YIG endonuclease"/>
    <property type="match status" value="1"/>
</dbReference>
<organism evidence="2 3">
    <name type="scientific">Candidatus Roizmanbacteria bacterium GW2011_GWC2_37_13</name>
    <dbReference type="NCBI Taxonomy" id="1618486"/>
    <lineage>
        <taxon>Bacteria</taxon>
        <taxon>Candidatus Roizmaniibacteriota</taxon>
    </lineage>
</organism>
<dbReference type="AlphaFoldDB" id="A0A0G0IPX5"/>
<dbReference type="PROSITE" id="PS50164">
    <property type="entry name" value="GIY_YIG"/>
    <property type="match status" value="1"/>
</dbReference>
<evidence type="ECO:0000259" key="1">
    <source>
        <dbReference type="PROSITE" id="PS50164"/>
    </source>
</evidence>
<evidence type="ECO:0000313" key="2">
    <source>
        <dbReference type="EMBL" id="KKQ26199.1"/>
    </source>
</evidence>
<dbReference type="Pfam" id="PF01541">
    <property type="entry name" value="GIY-YIG"/>
    <property type="match status" value="1"/>
</dbReference>